<dbReference type="EMBL" id="CALNXI010000713">
    <property type="protein sequence ID" value="CAH3038887.1"/>
    <property type="molecule type" value="Genomic_DNA"/>
</dbReference>
<feature type="region of interest" description="Disordered" evidence="6">
    <location>
        <begin position="494"/>
        <end position="525"/>
    </location>
</feature>
<dbReference type="Proteomes" id="UP001159427">
    <property type="component" value="Unassembled WGS sequence"/>
</dbReference>
<comment type="caution">
    <text evidence="8">The sequence shown here is derived from an EMBL/GenBank/DDBJ whole genome shotgun (WGS) entry which is preliminary data.</text>
</comment>
<protein>
    <recommendedName>
        <fullName evidence="7">Homeobox domain-containing protein</fullName>
    </recommendedName>
</protein>
<evidence type="ECO:0000256" key="2">
    <source>
        <dbReference type="ARBA" id="ARBA00023125"/>
    </source>
</evidence>
<dbReference type="SUPFAM" id="SSF46689">
    <property type="entry name" value="Homeodomain-like"/>
    <property type="match status" value="1"/>
</dbReference>
<proteinExistence type="inferred from homology"/>
<keyword evidence="9" id="KW-1185">Reference proteome</keyword>
<dbReference type="Gene3D" id="1.10.10.60">
    <property type="entry name" value="Homeodomain-like"/>
    <property type="match status" value="1"/>
</dbReference>
<dbReference type="InterPro" id="IPR032453">
    <property type="entry name" value="PKNOX/Meis_N"/>
</dbReference>
<sequence>MSIPPFQDLHILQSLAASPVQFDAKGPYDEVGPYAMDVATSMYDHNRSGAPMQHMNRTSATSYHHQPAAAGGGVSNTMSAVSDIHKRDKELIYGHSLFPLLALIFEKCELATCTPREPGAVGGDVCSSASFNEDIQVFSKQFRSDKTIFSSNHEVDSLMIQSIQVLRFHLLELEKVHELCDNFCKRYISCLKGKMPIDLVMDEKENMGKSRSDSDTLDIDSPPESGLPQPPNPQNWQPGQGDEAAGSGSNSQSSSRPPSNSGVDGPTTPEDPSLNTSVGSEDGTGDNTDDEQSKKSQKKRGIFPKAATNIMKAWLFQHLTHPYPSEEQKRSLAQETGLTILQVNNWFINARRRIVQPMIDASNRAGKSPVVTVFKSRRRKNSLGQGLPSPGPRFGPPGAPPGYYPDQHPPPHPNYHMDGGVPQPPHFGPRGYIQTGDPSVSGVGTIPPMSAMSAGPHSMHAQMPPHAYRSPMPPTSVHQGQPMYIPGHPHAMMMPPPGHPHAHPHHPGHPAHPGHPGAQLIPSTQTSPTLISSENVLTMTQPVMDMHSS</sequence>
<evidence type="ECO:0000313" key="8">
    <source>
        <dbReference type="EMBL" id="CAH3038887.1"/>
    </source>
</evidence>
<reference evidence="8 9" key="1">
    <citation type="submission" date="2022-05" db="EMBL/GenBank/DDBJ databases">
        <authorList>
            <consortium name="Genoscope - CEA"/>
            <person name="William W."/>
        </authorList>
    </citation>
    <scope>NUCLEOTIDE SEQUENCE [LARGE SCALE GENOMIC DNA]</scope>
</reference>
<comment type="similarity">
    <text evidence="1">Belongs to the TALE/MEIS homeobox family.</text>
</comment>
<evidence type="ECO:0000256" key="6">
    <source>
        <dbReference type="SAM" id="MobiDB-lite"/>
    </source>
</evidence>
<feature type="DNA-binding region" description="Homeobox" evidence="5">
    <location>
        <begin position="296"/>
        <end position="358"/>
    </location>
</feature>
<feature type="region of interest" description="Disordered" evidence="6">
    <location>
        <begin position="206"/>
        <end position="302"/>
    </location>
</feature>
<dbReference type="InterPro" id="IPR001356">
    <property type="entry name" value="HD"/>
</dbReference>
<accession>A0ABN8N0N1</accession>
<keyword evidence="3 5" id="KW-0371">Homeobox</keyword>
<organism evidence="8 9">
    <name type="scientific">Porites evermanni</name>
    <dbReference type="NCBI Taxonomy" id="104178"/>
    <lineage>
        <taxon>Eukaryota</taxon>
        <taxon>Metazoa</taxon>
        <taxon>Cnidaria</taxon>
        <taxon>Anthozoa</taxon>
        <taxon>Hexacorallia</taxon>
        <taxon>Scleractinia</taxon>
        <taxon>Fungiina</taxon>
        <taxon>Poritidae</taxon>
        <taxon>Porites</taxon>
    </lineage>
</organism>
<feature type="compositionally biased region" description="Pro residues" evidence="6">
    <location>
        <begin position="389"/>
        <end position="413"/>
    </location>
</feature>
<dbReference type="SMART" id="SM00389">
    <property type="entry name" value="HOX"/>
    <property type="match status" value="1"/>
</dbReference>
<evidence type="ECO:0000256" key="5">
    <source>
        <dbReference type="PROSITE-ProRule" id="PRU00108"/>
    </source>
</evidence>
<keyword evidence="2 5" id="KW-0238">DNA-binding</keyword>
<evidence type="ECO:0000313" key="9">
    <source>
        <dbReference type="Proteomes" id="UP001159427"/>
    </source>
</evidence>
<dbReference type="InterPro" id="IPR009057">
    <property type="entry name" value="Homeodomain-like_sf"/>
</dbReference>
<feature type="domain" description="Homeobox" evidence="7">
    <location>
        <begin position="294"/>
        <end position="357"/>
    </location>
</feature>
<evidence type="ECO:0000256" key="3">
    <source>
        <dbReference type="ARBA" id="ARBA00023155"/>
    </source>
</evidence>
<dbReference type="CDD" id="cd00086">
    <property type="entry name" value="homeodomain"/>
    <property type="match status" value="1"/>
</dbReference>
<dbReference type="Pfam" id="PF16493">
    <property type="entry name" value="Meis_PKNOX_N"/>
    <property type="match status" value="1"/>
</dbReference>
<dbReference type="Pfam" id="PF05920">
    <property type="entry name" value="Homeobox_KN"/>
    <property type="match status" value="1"/>
</dbReference>
<dbReference type="InterPro" id="IPR008422">
    <property type="entry name" value="KN_HD"/>
</dbReference>
<dbReference type="PANTHER" id="PTHR11850">
    <property type="entry name" value="HOMEOBOX PROTEIN TRANSCRIPTION FACTORS"/>
    <property type="match status" value="1"/>
</dbReference>
<keyword evidence="4 5" id="KW-0539">Nucleus</keyword>
<comment type="subcellular location">
    <subcellularLocation>
        <location evidence="5">Nucleus</location>
    </subcellularLocation>
</comment>
<evidence type="ECO:0000256" key="1">
    <source>
        <dbReference type="ARBA" id="ARBA00009661"/>
    </source>
</evidence>
<name>A0ABN8N0N1_9CNID</name>
<evidence type="ECO:0000259" key="7">
    <source>
        <dbReference type="PROSITE" id="PS50071"/>
    </source>
</evidence>
<dbReference type="PROSITE" id="PS50071">
    <property type="entry name" value="HOMEOBOX_2"/>
    <property type="match status" value="1"/>
</dbReference>
<dbReference type="InterPro" id="IPR050224">
    <property type="entry name" value="TALE_homeobox"/>
</dbReference>
<gene>
    <name evidence="8" type="ORF">PEVE_00039898</name>
</gene>
<feature type="compositionally biased region" description="Low complexity" evidence="6">
    <location>
        <begin position="234"/>
        <end position="262"/>
    </location>
</feature>
<feature type="region of interest" description="Disordered" evidence="6">
    <location>
        <begin position="374"/>
        <end position="437"/>
    </location>
</feature>
<evidence type="ECO:0000256" key="4">
    <source>
        <dbReference type="ARBA" id="ARBA00023242"/>
    </source>
</evidence>
<feature type="compositionally biased region" description="Basic residues" evidence="6">
    <location>
        <begin position="500"/>
        <end position="509"/>
    </location>
</feature>